<dbReference type="SUPFAM" id="SSF57424">
    <property type="entry name" value="LDL receptor-like module"/>
    <property type="match status" value="1"/>
</dbReference>
<feature type="disulfide bond" evidence="12">
    <location>
        <begin position="216"/>
        <end position="226"/>
    </location>
</feature>
<evidence type="ECO:0000256" key="13">
    <source>
        <dbReference type="RuleBase" id="RU363034"/>
    </source>
</evidence>
<keyword evidence="8" id="KW-0391">Immunity</keyword>
<comment type="caution">
    <text evidence="18">The sequence shown here is derived from an EMBL/GenBank/DDBJ whole genome shotgun (WGS) entry which is preliminary data.</text>
</comment>
<dbReference type="InterPro" id="IPR036772">
    <property type="entry name" value="SRCR-like_dom_sf"/>
</dbReference>
<dbReference type="InterPro" id="IPR002172">
    <property type="entry name" value="LDrepeatLR_classA_rpt"/>
</dbReference>
<feature type="region of interest" description="Disordered" evidence="14">
    <location>
        <begin position="30"/>
        <end position="50"/>
    </location>
</feature>
<dbReference type="InterPro" id="IPR001254">
    <property type="entry name" value="Trypsin_dom"/>
</dbReference>
<organism evidence="18 19">
    <name type="scientific">Hirundo rustica rustica</name>
    <dbReference type="NCBI Taxonomy" id="333673"/>
    <lineage>
        <taxon>Eukaryota</taxon>
        <taxon>Metazoa</taxon>
        <taxon>Chordata</taxon>
        <taxon>Craniata</taxon>
        <taxon>Vertebrata</taxon>
        <taxon>Euteleostomi</taxon>
        <taxon>Archelosauria</taxon>
        <taxon>Archosauria</taxon>
        <taxon>Dinosauria</taxon>
        <taxon>Saurischia</taxon>
        <taxon>Theropoda</taxon>
        <taxon>Coelurosauria</taxon>
        <taxon>Aves</taxon>
        <taxon>Neognathae</taxon>
        <taxon>Neoaves</taxon>
        <taxon>Telluraves</taxon>
        <taxon>Australaves</taxon>
        <taxon>Passeriformes</taxon>
        <taxon>Sylvioidea</taxon>
        <taxon>Hirundinidae</taxon>
        <taxon>Hirundo</taxon>
    </lineage>
</organism>
<dbReference type="InterPro" id="IPR048722">
    <property type="entry name" value="CFAI_FIMAC_N"/>
</dbReference>
<dbReference type="SUPFAM" id="SSF56487">
    <property type="entry name" value="SRCR-like"/>
    <property type="match status" value="1"/>
</dbReference>
<evidence type="ECO:0000256" key="7">
    <source>
        <dbReference type="ARBA" id="ARBA00022825"/>
    </source>
</evidence>
<dbReference type="GO" id="GO:0004252">
    <property type="term" value="F:serine-type endopeptidase activity"/>
    <property type="evidence" value="ECO:0007669"/>
    <property type="project" value="InterPro"/>
</dbReference>
<evidence type="ECO:0000256" key="8">
    <source>
        <dbReference type="ARBA" id="ARBA00022859"/>
    </source>
</evidence>
<name>A0A3M0KLJ8_HIRRU</name>
<dbReference type="AlphaFoldDB" id="A0A3M0KLJ8"/>
<dbReference type="Pfam" id="PF21286">
    <property type="entry name" value="CFAI_FIMAC_N"/>
    <property type="match status" value="1"/>
</dbReference>
<evidence type="ECO:0000259" key="16">
    <source>
        <dbReference type="PROSITE" id="PS50287"/>
    </source>
</evidence>
<dbReference type="Gene3D" id="3.10.250.10">
    <property type="entry name" value="SRCR-like domain"/>
    <property type="match status" value="1"/>
</dbReference>
<keyword evidence="5" id="KW-0677">Repeat</keyword>
<dbReference type="CDD" id="cd00190">
    <property type="entry name" value="Tryp_SPc"/>
    <property type="match status" value="1"/>
</dbReference>
<gene>
    <name evidence="18" type="ORF">DUI87_09030</name>
</gene>
<evidence type="ECO:0000256" key="2">
    <source>
        <dbReference type="ARBA" id="ARBA00022525"/>
    </source>
</evidence>
<dbReference type="EMBL" id="QRBI01000105">
    <property type="protein sequence ID" value="RMC13946.1"/>
    <property type="molecule type" value="Genomic_DNA"/>
</dbReference>
<evidence type="ECO:0000256" key="3">
    <source>
        <dbReference type="ARBA" id="ARBA00022670"/>
    </source>
</evidence>
<keyword evidence="4" id="KW-0732">Signal</keyword>
<keyword evidence="6 13" id="KW-0378">Hydrolase</keyword>
<dbReference type="InterPro" id="IPR009003">
    <property type="entry name" value="Peptidase_S1_PA"/>
</dbReference>
<feature type="disulfide bond" evidence="11">
    <location>
        <begin position="270"/>
        <end position="285"/>
    </location>
</feature>
<dbReference type="CDD" id="cd00104">
    <property type="entry name" value="KAZAL_FS"/>
    <property type="match status" value="1"/>
</dbReference>
<dbReference type="Pfam" id="PF00089">
    <property type="entry name" value="Trypsin"/>
    <property type="match status" value="2"/>
</dbReference>
<dbReference type="InterPro" id="IPR048719">
    <property type="entry name" value="CFAI_KAZAL"/>
</dbReference>
<dbReference type="PROSITE" id="PS50240">
    <property type="entry name" value="TRYPSIN_DOM"/>
    <property type="match status" value="1"/>
</dbReference>
<dbReference type="SMART" id="SM00020">
    <property type="entry name" value="Tryp_SPc"/>
    <property type="match status" value="1"/>
</dbReference>
<dbReference type="InterPro" id="IPR036058">
    <property type="entry name" value="Kazal_dom_sf"/>
</dbReference>
<feature type="domain" description="SRCR" evidence="16">
    <location>
        <begin position="144"/>
        <end position="245"/>
    </location>
</feature>
<dbReference type="Gene3D" id="4.10.400.10">
    <property type="entry name" value="Low-density Lipoprotein Receptor"/>
    <property type="match status" value="1"/>
</dbReference>
<dbReference type="InterPro" id="IPR018114">
    <property type="entry name" value="TRYPSIN_HIS"/>
</dbReference>
<dbReference type="GO" id="GO:0016020">
    <property type="term" value="C:membrane"/>
    <property type="evidence" value="ECO:0007669"/>
    <property type="project" value="InterPro"/>
</dbReference>
<accession>A0A3M0KLJ8</accession>
<dbReference type="PROSITE" id="PS01209">
    <property type="entry name" value="LDLRA_1"/>
    <property type="match status" value="1"/>
</dbReference>
<evidence type="ECO:0000259" key="15">
    <source>
        <dbReference type="PROSITE" id="PS50240"/>
    </source>
</evidence>
<feature type="disulfide bond" evidence="11">
    <location>
        <begin position="251"/>
        <end position="263"/>
    </location>
</feature>
<evidence type="ECO:0000256" key="11">
    <source>
        <dbReference type="PROSITE-ProRule" id="PRU00124"/>
    </source>
</evidence>
<dbReference type="InterPro" id="IPR043504">
    <property type="entry name" value="Peptidase_S1_PA_chymotrypsin"/>
</dbReference>
<evidence type="ECO:0000256" key="5">
    <source>
        <dbReference type="ARBA" id="ARBA00022737"/>
    </source>
</evidence>
<dbReference type="InterPro" id="IPR033116">
    <property type="entry name" value="TRYPSIN_SER"/>
</dbReference>
<keyword evidence="2" id="KW-0964">Secreted</keyword>
<evidence type="ECO:0000259" key="17">
    <source>
        <dbReference type="PROSITE" id="PS51465"/>
    </source>
</evidence>
<dbReference type="Pfam" id="PF00530">
    <property type="entry name" value="SRCR"/>
    <property type="match status" value="1"/>
</dbReference>
<keyword evidence="3 13" id="KW-0645">Protease</keyword>
<evidence type="ECO:0000256" key="6">
    <source>
        <dbReference type="ARBA" id="ARBA00022801"/>
    </source>
</evidence>
<dbReference type="GO" id="GO:0006508">
    <property type="term" value="P:proteolysis"/>
    <property type="evidence" value="ECO:0007669"/>
    <property type="project" value="UniProtKB-KW"/>
</dbReference>
<keyword evidence="19" id="KW-1185">Reference proteome</keyword>
<evidence type="ECO:0000313" key="19">
    <source>
        <dbReference type="Proteomes" id="UP000269221"/>
    </source>
</evidence>
<feature type="domain" description="Peptidase S1" evidence="15">
    <location>
        <begin position="326"/>
        <end position="528"/>
    </location>
</feature>
<dbReference type="Pfam" id="PF00057">
    <property type="entry name" value="Ldl_recept_a"/>
    <property type="match status" value="1"/>
</dbReference>
<dbReference type="Gene3D" id="2.40.10.10">
    <property type="entry name" value="Trypsin-like serine proteases"/>
    <property type="match status" value="2"/>
</dbReference>
<evidence type="ECO:0000256" key="10">
    <source>
        <dbReference type="ARBA" id="ARBA00023180"/>
    </source>
</evidence>
<dbReference type="PRINTS" id="PR00722">
    <property type="entry name" value="CHYMOTRYPSIN"/>
</dbReference>
<dbReference type="CDD" id="cd00112">
    <property type="entry name" value="LDLa"/>
    <property type="match status" value="1"/>
</dbReference>
<dbReference type="PROSITE" id="PS50068">
    <property type="entry name" value="LDLRA_2"/>
    <property type="match status" value="1"/>
</dbReference>
<dbReference type="Proteomes" id="UP000269221">
    <property type="component" value="Unassembled WGS sequence"/>
</dbReference>
<dbReference type="FunFam" id="2.40.10.10:FF:000068">
    <property type="entry name" value="transmembrane protease serine 2"/>
    <property type="match status" value="1"/>
</dbReference>
<comment type="caution">
    <text evidence="12">Lacks conserved residue(s) required for the propagation of feature annotation.</text>
</comment>
<reference evidence="18 19" key="1">
    <citation type="submission" date="2018-07" db="EMBL/GenBank/DDBJ databases">
        <title>A high quality draft genome assembly of the barn swallow (H. rustica rustica).</title>
        <authorList>
            <person name="Formenti G."/>
            <person name="Chiara M."/>
            <person name="Poveda L."/>
            <person name="Francoijs K.-J."/>
            <person name="Bonisoli-Alquati A."/>
            <person name="Canova L."/>
            <person name="Gianfranceschi L."/>
            <person name="Horner D.S."/>
            <person name="Saino N."/>
        </authorList>
    </citation>
    <scope>NUCLEOTIDE SEQUENCE [LARGE SCALE GENOMIC DNA]</scope>
    <source>
        <strain evidence="18">Chelidonia</strain>
        <tissue evidence="18">Blood</tissue>
    </source>
</reference>
<dbReference type="PANTHER" id="PTHR24252">
    <property type="entry name" value="ACROSIN-RELATED"/>
    <property type="match status" value="1"/>
</dbReference>
<dbReference type="STRING" id="333673.A0A3M0KLJ8"/>
<keyword evidence="9 12" id="KW-1015">Disulfide bond</keyword>
<dbReference type="Gene3D" id="3.30.60.30">
    <property type="match status" value="1"/>
</dbReference>
<dbReference type="PROSITE" id="PS51465">
    <property type="entry name" value="KAZAL_2"/>
    <property type="match status" value="1"/>
</dbReference>
<evidence type="ECO:0008006" key="20">
    <source>
        <dbReference type="Google" id="ProtNLM"/>
    </source>
</evidence>
<proteinExistence type="predicted"/>
<feature type="disulfide bond" evidence="12">
    <location>
        <begin position="183"/>
        <end position="244"/>
    </location>
</feature>
<dbReference type="OrthoDB" id="19606at2759"/>
<evidence type="ECO:0000256" key="14">
    <source>
        <dbReference type="SAM" id="MobiDB-lite"/>
    </source>
</evidence>
<evidence type="ECO:0000256" key="4">
    <source>
        <dbReference type="ARBA" id="ARBA00022729"/>
    </source>
</evidence>
<feature type="disulfide bond" evidence="11">
    <location>
        <begin position="258"/>
        <end position="276"/>
    </location>
</feature>
<keyword evidence="7 13" id="KW-0720">Serine protease</keyword>
<evidence type="ECO:0000313" key="18">
    <source>
        <dbReference type="EMBL" id="RMC13946.1"/>
    </source>
</evidence>
<dbReference type="GO" id="GO:0005576">
    <property type="term" value="C:extracellular region"/>
    <property type="evidence" value="ECO:0007669"/>
    <property type="project" value="UniProtKB-SubCell"/>
</dbReference>
<dbReference type="InterPro" id="IPR023415">
    <property type="entry name" value="LDLR_class-A_CS"/>
</dbReference>
<dbReference type="PROSITE" id="PS50287">
    <property type="entry name" value="SRCR_2"/>
    <property type="match status" value="1"/>
</dbReference>
<sequence length="537" mass="59687">MKGHLPADTVANSLTFPVIPALLWDGRDHDRSARQNAASNAEENHFEQVKPAQPAKQDNYLIEECLGNQYTHKSCKKVFCHPWERCVEGKCLCKLPYQCPKNGSAVCSTSGKSFRTYCQLKSYECQQPKAKFLHKGACMPEETFSVSLGPGDSSLLRVKPVNHKDDSFVCASEWTMNEANVACRHLGFELGAEYYQATSSITESALNSLNCLQISCRGLETSLAECHIEMKSRHSNEELVSLQCHENLRACSDGEFHCVNKKCISLKKTCDGINDCGDLSDELCCRDKEEGAEKDSMDEERKMIKTLLPQVHCGVRNHTLTRRKRIIGGEIAGKGEFPWQVAIKDTSNEASTVYCGGVYIGGCWVLTAAHCVRANRVHLYLVWVGMLNTIAYDKETNTFKLNQVIIHENYNASTYENDIALLELKGSGHGECSLEDTSIPACVPWSEYMFKTGDRCKVSGWGLEKGTYDGSTDSCKGDSGGPLVCFDAENVAYVWGIVSWGENCGEAGHPGVYTQVASYYDWISHHVTRGLISRYNM</sequence>
<dbReference type="SMART" id="SM00202">
    <property type="entry name" value="SR"/>
    <property type="match status" value="1"/>
</dbReference>
<evidence type="ECO:0000256" key="9">
    <source>
        <dbReference type="ARBA" id="ARBA00023157"/>
    </source>
</evidence>
<dbReference type="PANTHER" id="PTHR24252:SF7">
    <property type="entry name" value="HYALIN"/>
    <property type="match status" value="1"/>
</dbReference>
<dbReference type="Pfam" id="PF21287">
    <property type="entry name" value="Kazal_CFAI"/>
    <property type="match status" value="1"/>
</dbReference>
<comment type="subcellular location">
    <subcellularLocation>
        <location evidence="1">Secreted</location>
    </subcellularLocation>
</comment>
<evidence type="ECO:0000256" key="1">
    <source>
        <dbReference type="ARBA" id="ARBA00004613"/>
    </source>
</evidence>
<dbReference type="SUPFAM" id="SSF100895">
    <property type="entry name" value="Kazal-type serine protease inhibitors"/>
    <property type="match status" value="1"/>
</dbReference>
<evidence type="ECO:0000256" key="12">
    <source>
        <dbReference type="PROSITE-ProRule" id="PRU00196"/>
    </source>
</evidence>
<dbReference type="InterPro" id="IPR036055">
    <property type="entry name" value="LDL_receptor-like_sf"/>
</dbReference>
<keyword evidence="10" id="KW-0325">Glycoprotein</keyword>
<protein>
    <recommendedName>
        <fullName evidence="20">Complement factor I</fullName>
    </recommendedName>
</protein>
<feature type="domain" description="Kazal-like" evidence="17">
    <location>
        <begin position="92"/>
        <end position="140"/>
    </location>
</feature>
<dbReference type="SMART" id="SM00057">
    <property type="entry name" value="FIMAC"/>
    <property type="match status" value="1"/>
</dbReference>
<dbReference type="GO" id="GO:0002376">
    <property type="term" value="P:immune system process"/>
    <property type="evidence" value="ECO:0007669"/>
    <property type="project" value="UniProtKB-KW"/>
</dbReference>
<dbReference type="SUPFAM" id="SSF50494">
    <property type="entry name" value="Trypsin-like serine proteases"/>
    <property type="match status" value="1"/>
</dbReference>
<dbReference type="InterPro" id="IPR003884">
    <property type="entry name" value="FacI_MAC"/>
</dbReference>
<dbReference type="InterPro" id="IPR001314">
    <property type="entry name" value="Peptidase_S1A"/>
</dbReference>
<dbReference type="InterPro" id="IPR002350">
    <property type="entry name" value="Kazal_dom"/>
</dbReference>
<dbReference type="PROSITE" id="PS00134">
    <property type="entry name" value="TRYPSIN_HIS"/>
    <property type="match status" value="1"/>
</dbReference>
<dbReference type="SMART" id="SM00192">
    <property type="entry name" value="LDLa"/>
    <property type="match status" value="1"/>
</dbReference>
<dbReference type="PROSITE" id="PS00135">
    <property type="entry name" value="TRYPSIN_SER"/>
    <property type="match status" value="1"/>
</dbReference>
<dbReference type="InterPro" id="IPR001190">
    <property type="entry name" value="SRCR"/>
</dbReference>